<evidence type="ECO:0000313" key="1">
    <source>
        <dbReference type="EMBL" id="KIU06193.1"/>
    </source>
</evidence>
<name>A0A0D1IBD0_BACIU</name>
<proteinExistence type="predicted"/>
<comment type="caution">
    <text evidence="1">The sequence shown here is derived from an EMBL/GenBank/DDBJ whole genome shotgun (WGS) entry which is preliminary data.</text>
</comment>
<dbReference type="PATRIC" id="fig|1423.173.peg.4736"/>
<sequence>MKTLTNSFGKFPLHAEKICILLNNPAHEKFFPSYYQSLFFSPIYISNIIEKGDES</sequence>
<protein>
    <submittedName>
        <fullName evidence="1">Uncharacterized protein</fullName>
    </submittedName>
</protein>
<gene>
    <name evidence="1" type="ORF">SC09_contig4orf01250</name>
</gene>
<organism evidence="1 2">
    <name type="scientific">Bacillus subtilis</name>
    <dbReference type="NCBI Taxonomy" id="1423"/>
    <lineage>
        <taxon>Bacteria</taxon>
        <taxon>Bacillati</taxon>
        <taxon>Bacillota</taxon>
        <taxon>Bacilli</taxon>
        <taxon>Bacillales</taxon>
        <taxon>Bacillaceae</taxon>
        <taxon>Bacillus</taxon>
    </lineage>
</organism>
<dbReference type="AlphaFoldDB" id="A0A0D1IBD0"/>
<dbReference type="Proteomes" id="UP000032247">
    <property type="component" value="Unassembled WGS sequence"/>
</dbReference>
<evidence type="ECO:0000313" key="2">
    <source>
        <dbReference type="Proteomes" id="UP000032247"/>
    </source>
</evidence>
<reference evidence="1 2" key="1">
    <citation type="submission" date="2014-12" db="EMBL/GenBank/DDBJ databases">
        <title>Comparative genome analysis of Bacillus coagulans HM-08, Clostridium butyricum HM-68, Bacillus subtilis HM-66 and Bacillus licheniformis BL-09.</title>
        <authorList>
            <person name="Zhang H."/>
        </authorList>
    </citation>
    <scope>NUCLEOTIDE SEQUENCE [LARGE SCALE GENOMIC DNA]</scope>
    <source>
        <strain evidence="1 2">HM-66</strain>
    </source>
</reference>
<dbReference type="EMBL" id="JXBC01000013">
    <property type="protein sequence ID" value="KIU06193.1"/>
    <property type="molecule type" value="Genomic_DNA"/>
</dbReference>
<accession>A0A0D1IBD0</accession>